<evidence type="ECO:0000313" key="2">
    <source>
        <dbReference type="EMBL" id="SVB23846.1"/>
    </source>
</evidence>
<dbReference type="GO" id="GO:0016616">
    <property type="term" value="F:oxidoreductase activity, acting on the CH-OH group of donors, NAD or NADP as acceptor"/>
    <property type="evidence" value="ECO:0007669"/>
    <property type="project" value="InterPro"/>
</dbReference>
<dbReference type="GO" id="GO:0051287">
    <property type="term" value="F:NAD binding"/>
    <property type="evidence" value="ECO:0007669"/>
    <property type="project" value="InterPro"/>
</dbReference>
<accession>A0A382CCN1</accession>
<dbReference type="InterPro" id="IPR036291">
    <property type="entry name" value="NAD(P)-bd_dom_sf"/>
</dbReference>
<protein>
    <recommendedName>
        <fullName evidence="1">UDP-glucose/GDP-mannose dehydrogenase N-terminal domain-containing protein</fullName>
    </recommendedName>
</protein>
<dbReference type="SUPFAM" id="SSF51735">
    <property type="entry name" value="NAD(P)-binding Rossmann-fold domains"/>
    <property type="match status" value="1"/>
</dbReference>
<evidence type="ECO:0000259" key="1">
    <source>
        <dbReference type="Pfam" id="PF03721"/>
    </source>
</evidence>
<organism evidence="2">
    <name type="scientific">marine metagenome</name>
    <dbReference type="NCBI Taxonomy" id="408172"/>
    <lineage>
        <taxon>unclassified sequences</taxon>
        <taxon>metagenomes</taxon>
        <taxon>ecological metagenomes</taxon>
    </lineage>
</organism>
<name>A0A382CCN1_9ZZZZ</name>
<proteinExistence type="predicted"/>
<dbReference type="EMBL" id="UINC01033881">
    <property type="protein sequence ID" value="SVB23846.1"/>
    <property type="molecule type" value="Genomic_DNA"/>
</dbReference>
<dbReference type="Gene3D" id="3.40.50.720">
    <property type="entry name" value="NAD(P)-binding Rossmann-like Domain"/>
    <property type="match status" value="1"/>
</dbReference>
<dbReference type="PROSITE" id="PS51257">
    <property type="entry name" value="PROKAR_LIPOPROTEIN"/>
    <property type="match status" value="1"/>
</dbReference>
<dbReference type="Pfam" id="PF03721">
    <property type="entry name" value="UDPG_MGDP_dh_N"/>
    <property type="match status" value="1"/>
</dbReference>
<dbReference type="InterPro" id="IPR001732">
    <property type="entry name" value="UDP-Glc/GDP-Man_DH_N"/>
</dbReference>
<feature type="non-terminal residue" evidence="2">
    <location>
        <position position="23"/>
    </location>
</feature>
<sequence length="23" mass="2309">MKIDVIGLGYVGLVASACLAEEG</sequence>
<dbReference type="AlphaFoldDB" id="A0A382CCN1"/>
<gene>
    <name evidence="2" type="ORF">METZ01_LOCUS176700</name>
</gene>
<reference evidence="2" key="1">
    <citation type="submission" date="2018-05" db="EMBL/GenBank/DDBJ databases">
        <authorList>
            <person name="Lanie J.A."/>
            <person name="Ng W.-L."/>
            <person name="Kazmierczak K.M."/>
            <person name="Andrzejewski T.M."/>
            <person name="Davidsen T.M."/>
            <person name="Wayne K.J."/>
            <person name="Tettelin H."/>
            <person name="Glass J.I."/>
            <person name="Rusch D."/>
            <person name="Podicherti R."/>
            <person name="Tsui H.-C.T."/>
            <person name="Winkler M.E."/>
        </authorList>
    </citation>
    <scope>NUCLEOTIDE SEQUENCE</scope>
</reference>
<feature type="domain" description="UDP-glucose/GDP-mannose dehydrogenase N-terminal" evidence="1">
    <location>
        <begin position="1"/>
        <end position="23"/>
    </location>
</feature>